<evidence type="ECO:0000256" key="1">
    <source>
        <dbReference type="ARBA" id="ARBA00004651"/>
    </source>
</evidence>
<evidence type="ECO:0000259" key="8">
    <source>
        <dbReference type="Pfam" id="PF00892"/>
    </source>
</evidence>
<evidence type="ECO:0000256" key="4">
    <source>
        <dbReference type="ARBA" id="ARBA00022989"/>
    </source>
</evidence>
<feature type="transmembrane region" description="Helical" evidence="7">
    <location>
        <begin position="107"/>
        <end position="128"/>
    </location>
</feature>
<dbReference type="InterPro" id="IPR000620">
    <property type="entry name" value="EamA_dom"/>
</dbReference>
<dbReference type="SUPFAM" id="SSF103481">
    <property type="entry name" value="Multidrug resistance efflux transporter EmrE"/>
    <property type="match status" value="2"/>
</dbReference>
<evidence type="ECO:0000256" key="6">
    <source>
        <dbReference type="SAM" id="MobiDB-lite"/>
    </source>
</evidence>
<evidence type="ECO:0000256" key="5">
    <source>
        <dbReference type="ARBA" id="ARBA00023136"/>
    </source>
</evidence>
<dbReference type="STRING" id="75379.Tint_2160"/>
<keyword evidence="2" id="KW-1003">Cell membrane</keyword>
<feature type="domain" description="EamA" evidence="8">
    <location>
        <begin position="162"/>
        <end position="298"/>
    </location>
</feature>
<keyword evidence="3 7" id="KW-0812">Transmembrane</keyword>
<keyword evidence="5 7" id="KW-0472">Membrane</keyword>
<dbReference type="PANTHER" id="PTHR42920:SF5">
    <property type="entry name" value="EAMA DOMAIN-CONTAINING PROTEIN"/>
    <property type="match status" value="1"/>
</dbReference>
<feature type="transmembrane region" description="Helical" evidence="7">
    <location>
        <begin position="12"/>
        <end position="34"/>
    </location>
</feature>
<feature type="domain" description="EamA" evidence="8">
    <location>
        <begin position="25"/>
        <end position="152"/>
    </location>
</feature>
<feature type="transmembrane region" description="Helical" evidence="7">
    <location>
        <begin position="259"/>
        <end position="278"/>
    </location>
</feature>
<organism evidence="9">
    <name type="scientific">Thiomonas intermedia (strain K12)</name>
    <name type="common">Thiobacillus intermedius</name>
    <dbReference type="NCBI Taxonomy" id="75379"/>
    <lineage>
        <taxon>Bacteria</taxon>
        <taxon>Pseudomonadati</taxon>
        <taxon>Pseudomonadota</taxon>
        <taxon>Betaproteobacteria</taxon>
        <taxon>Burkholderiales</taxon>
        <taxon>Thiomonas</taxon>
    </lineage>
</organism>
<dbReference type="Pfam" id="PF00892">
    <property type="entry name" value="EamA"/>
    <property type="match status" value="2"/>
</dbReference>
<dbReference type="HOGENOM" id="CLU_033863_21_3_4"/>
<dbReference type="PANTHER" id="PTHR42920">
    <property type="entry name" value="OS03G0707200 PROTEIN-RELATED"/>
    <property type="match status" value="1"/>
</dbReference>
<feature type="transmembrane region" description="Helical" evidence="7">
    <location>
        <begin position="160"/>
        <end position="177"/>
    </location>
</feature>
<feature type="transmembrane region" description="Helical" evidence="7">
    <location>
        <begin position="226"/>
        <end position="247"/>
    </location>
</feature>
<evidence type="ECO:0000256" key="3">
    <source>
        <dbReference type="ARBA" id="ARBA00022692"/>
    </source>
</evidence>
<comment type="subcellular location">
    <subcellularLocation>
        <location evidence="1">Cell membrane</location>
        <topology evidence="1">Multi-pass membrane protein</topology>
    </subcellularLocation>
</comment>
<accession>D5X3F3</accession>
<name>D5X3F3_THIK1</name>
<dbReference type="GO" id="GO:0005886">
    <property type="term" value="C:plasma membrane"/>
    <property type="evidence" value="ECO:0007669"/>
    <property type="project" value="UniProtKB-SubCell"/>
</dbReference>
<proteinExistence type="predicted"/>
<dbReference type="KEGG" id="tin:Tint_2160"/>
<feature type="transmembrane region" description="Helical" evidence="7">
    <location>
        <begin position="135"/>
        <end position="154"/>
    </location>
</feature>
<feature type="transmembrane region" description="Helical" evidence="7">
    <location>
        <begin position="54"/>
        <end position="73"/>
    </location>
</feature>
<feature type="transmembrane region" description="Helical" evidence="7">
    <location>
        <begin position="284"/>
        <end position="301"/>
    </location>
</feature>
<feature type="transmembrane region" description="Helical" evidence="7">
    <location>
        <begin position="80"/>
        <end position="101"/>
    </location>
</feature>
<keyword evidence="4 7" id="KW-1133">Transmembrane helix</keyword>
<feature type="region of interest" description="Disordered" evidence="6">
    <location>
        <begin position="314"/>
        <end position="354"/>
    </location>
</feature>
<dbReference type="AlphaFoldDB" id="D5X3F3"/>
<dbReference type="InterPro" id="IPR037185">
    <property type="entry name" value="EmrE-like"/>
</dbReference>
<evidence type="ECO:0000313" key="9">
    <source>
        <dbReference type="EMBL" id="ADG31511.1"/>
    </source>
</evidence>
<dbReference type="eggNOG" id="COG0697">
    <property type="taxonomic scope" value="Bacteria"/>
</dbReference>
<gene>
    <name evidence="9" type="ordered locus">Tint_2160</name>
</gene>
<feature type="compositionally biased region" description="Basic and acidic residues" evidence="6">
    <location>
        <begin position="339"/>
        <end position="354"/>
    </location>
</feature>
<evidence type="ECO:0000256" key="7">
    <source>
        <dbReference type="SAM" id="Phobius"/>
    </source>
</evidence>
<sequence>MTNPPIKRAASAPAFHALNLGVPEVLLLLVAAVWGGSYGVTKLLAQQWPVLDLLTLRFGLTFLILSPTLRPLFTAQWRGGLAVGSILGLNLLAVFLCETYGVTLTTAANAALLISLCVALTPLVEWALLGQPPTLRVWQAAGLSVIGAGLLSATSGIGRPGLGDALVLLAALLRAVMVTQTRRLAARHALPALTLTAVQSGVVTVGLAALVWVWRGPHWPPIPLRASFWAGMAFLVLLCTVFAFFAQNYAASRTSPSRVSLLMGSEPLFGVLVGVALLGEKMTIPGWLGGGLMVFAAWHATRLPNQTNETASALCGLRTPNPQPGEPVRHQDAQGAQERPADHVSREVRAYRDA</sequence>
<protein>
    <recommendedName>
        <fullName evidence="8">EamA domain-containing protein</fullName>
    </recommendedName>
</protein>
<feature type="transmembrane region" description="Helical" evidence="7">
    <location>
        <begin position="189"/>
        <end position="214"/>
    </location>
</feature>
<evidence type="ECO:0000256" key="2">
    <source>
        <dbReference type="ARBA" id="ARBA00022475"/>
    </source>
</evidence>
<dbReference type="EMBL" id="CP002021">
    <property type="protein sequence ID" value="ADG31511.1"/>
    <property type="molecule type" value="Genomic_DNA"/>
</dbReference>
<reference evidence="9" key="1">
    <citation type="submission" date="2010-04" db="EMBL/GenBank/DDBJ databases">
        <title>Complete sequence of Thiomonas intermedia K12.</title>
        <authorList>
            <consortium name="US DOE Joint Genome Institute"/>
            <person name="Lucas S."/>
            <person name="Copeland A."/>
            <person name="Lapidus A."/>
            <person name="Cheng J.-F."/>
            <person name="Bruce D."/>
            <person name="Goodwin L."/>
            <person name="Pitluck S."/>
            <person name="Davenport K."/>
            <person name="Detter J.C."/>
            <person name="Han C."/>
            <person name="Tapia R."/>
            <person name="Land M."/>
            <person name="Hauser L."/>
            <person name="Kyrpides N."/>
            <person name="Ovchinnikova G."/>
            <person name="Kerfeld C.A."/>
            <person name="Cannon G.C."/>
            <person name="Heinhorst S."/>
            <person name="Woyke T."/>
        </authorList>
    </citation>
    <scope>NUCLEOTIDE SEQUENCE [LARGE SCALE GENOMIC DNA]</scope>
    <source>
        <strain evidence="9">K12</strain>
    </source>
</reference>
<dbReference type="InterPro" id="IPR051258">
    <property type="entry name" value="Diverse_Substrate_Transporter"/>
</dbReference>